<accession>A0A1X9NHI5</accession>
<dbReference type="AlphaFoldDB" id="A0A1X9NHI5"/>
<dbReference type="GO" id="GO:0008564">
    <property type="term" value="F:protein-exporting ATPase activity"/>
    <property type="evidence" value="ECO:0007669"/>
    <property type="project" value="UniProtKB-EC"/>
</dbReference>
<dbReference type="Pfam" id="PF01043">
    <property type="entry name" value="SecA_PP_bind"/>
    <property type="match status" value="1"/>
</dbReference>
<comment type="function">
    <text evidence="11">Part of the Sec protein translocase complex. Interacts with the SecYEG preprotein conducting channel. Has a central role in coupling the hydrolysis of ATP to the transfer of proteins into and across the cell membrane, serving both as a receptor for the preprotein-SecB complex and as an ATP-driven molecular motor driving the stepwise translocation of polypeptide chains across the membrane.</text>
</comment>
<evidence type="ECO:0000256" key="2">
    <source>
        <dbReference type="ARBA" id="ARBA00022475"/>
    </source>
</evidence>
<dbReference type="InterPro" id="IPR011115">
    <property type="entry name" value="SecA_DEAD"/>
</dbReference>
<dbReference type="SUPFAM" id="SSF81767">
    <property type="entry name" value="Pre-protein crosslinking domain of SecA"/>
    <property type="match status" value="1"/>
</dbReference>
<organism evidence="15 16">
    <name type="scientific">Oceanicoccus sagamiensis</name>
    <dbReference type="NCBI Taxonomy" id="716816"/>
    <lineage>
        <taxon>Bacteria</taxon>
        <taxon>Pseudomonadati</taxon>
        <taxon>Pseudomonadota</taxon>
        <taxon>Gammaproteobacteria</taxon>
        <taxon>Cellvibrionales</taxon>
        <taxon>Spongiibacteraceae</taxon>
        <taxon>Oceanicoccus</taxon>
    </lineage>
</organism>
<evidence type="ECO:0000256" key="9">
    <source>
        <dbReference type="ARBA" id="ARBA00023010"/>
    </source>
</evidence>
<gene>
    <name evidence="11" type="primary">secA</name>
    <name evidence="15" type="ORF">BST96_16155</name>
</gene>
<keyword evidence="4" id="KW-0997">Cell inner membrane</keyword>
<evidence type="ECO:0000256" key="11">
    <source>
        <dbReference type="HAMAP-Rule" id="MF_01382"/>
    </source>
</evidence>
<dbReference type="InterPro" id="IPR044722">
    <property type="entry name" value="SecA_SF2_C"/>
</dbReference>
<dbReference type="FunFam" id="3.40.50.300:FF:000429">
    <property type="entry name" value="Preprotein translocase subunit SecA"/>
    <property type="match status" value="1"/>
</dbReference>
<comment type="subunit">
    <text evidence="11">Monomer and homodimer. Part of the essential Sec protein translocation apparatus which comprises SecA, SecYEG and auxiliary proteins SecDF-YajC and YidC.</text>
</comment>
<dbReference type="PANTHER" id="PTHR30612:SF0">
    <property type="entry name" value="CHLOROPLAST PROTEIN-TRANSPORTING ATPASE"/>
    <property type="match status" value="1"/>
</dbReference>
<dbReference type="HAMAP" id="MF_01382">
    <property type="entry name" value="SecA"/>
    <property type="match status" value="1"/>
</dbReference>
<dbReference type="PROSITE" id="PS51192">
    <property type="entry name" value="HELICASE_ATP_BIND_1"/>
    <property type="match status" value="1"/>
</dbReference>
<evidence type="ECO:0000313" key="16">
    <source>
        <dbReference type="Proteomes" id="UP000193450"/>
    </source>
</evidence>
<evidence type="ECO:0000259" key="14">
    <source>
        <dbReference type="PROSITE" id="PS51196"/>
    </source>
</evidence>
<dbReference type="InterPro" id="IPR001650">
    <property type="entry name" value="Helicase_C-like"/>
</dbReference>
<dbReference type="GO" id="GO:0017038">
    <property type="term" value="P:protein import"/>
    <property type="evidence" value="ECO:0007669"/>
    <property type="project" value="InterPro"/>
</dbReference>
<dbReference type="GO" id="GO:0005524">
    <property type="term" value="F:ATP binding"/>
    <property type="evidence" value="ECO:0007669"/>
    <property type="project" value="UniProtKB-UniRule"/>
</dbReference>
<sequence>MGNYPQREDSREGWFDRTADKIGGFIRQYIYSGSLDDQQFIDAVNQAAEGLDALDDKGLRAQVIDLRKRLYSEGLQDKLVAESFALIREVSSRTLSMRHHNVQLYGGWAMLRGKIAEMETGEGKTLTATLPACTAALAGIPVHVVTVNDFLVARDSKWMSAIYEALGLTVGTVLEDSSTEQRQAAYACDITYCTNKQLVFDYLKDRMLLEQESRPLHLQLEGLYQGRPKTSRLLMRGLCFAIVDEADSVLIDEARTPLIISNTTKMEQEETLFQQAIHIAKQLRHKQDFNLSTSTSRIQLTDYGKAQLLTLTRGLGGVWSGTRRRDELIKQALSALHYYQKDQHYLVKDGKVQIIDESTGRVMPDRSWERGLHQMIEVKEGCAISGRQETLARISYQRFFRRYLHLAGMTGTAAEVTQELTSVYQLSVEKIPTHNPVQRKACPDFVYATERQKWRKIIDIIKDIHDEGRPLLIGAKSVQSSEHLSGLLNAENLQHQILNARQDHLESQIVSQAGRVGAITVATNMAGRGTDIELFPGVTERGGLHVLATERHDARRIDRQLFGRGARQGDPGSYQTIVSLEDDFIDNVFGDRLAKFFARRTEPLPQWLGNLIVSYAQRSAEKHHRRIRQDLLKYDDNLSDLLSFSGRGE</sequence>
<dbReference type="InterPro" id="IPR014001">
    <property type="entry name" value="Helicase_ATP-bd"/>
</dbReference>
<dbReference type="PROSITE" id="PS01312">
    <property type="entry name" value="SECA"/>
    <property type="match status" value="1"/>
</dbReference>
<dbReference type="Pfam" id="PF21090">
    <property type="entry name" value="P-loop_SecA"/>
    <property type="match status" value="2"/>
</dbReference>
<dbReference type="GO" id="GO:0043952">
    <property type="term" value="P:protein transport by the Sec complex"/>
    <property type="evidence" value="ECO:0007669"/>
    <property type="project" value="TreeGrafter"/>
</dbReference>
<feature type="binding site" evidence="11">
    <location>
        <position position="531"/>
    </location>
    <ligand>
        <name>ATP</name>
        <dbReference type="ChEBI" id="CHEBI:30616"/>
    </ligand>
</feature>
<evidence type="ECO:0000256" key="6">
    <source>
        <dbReference type="ARBA" id="ARBA00022840"/>
    </source>
</evidence>
<dbReference type="Pfam" id="PF07517">
    <property type="entry name" value="SecA_DEAD"/>
    <property type="match status" value="1"/>
</dbReference>
<protein>
    <recommendedName>
        <fullName evidence="11">Protein translocase subunit SecA</fullName>
        <ecNumber evidence="11">7.4.2.8</ecNumber>
    </recommendedName>
</protein>
<dbReference type="GO" id="GO:0065002">
    <property type="term" value="P:intracellular protein transmembrane transport"/>
    <property type="evidence" value="ECO:0007669"/>
    <property type="project" value="UniProtKB-UniRule"/>
</dbReference>
<dbReference type="GO" id="GO:0006605">
    <property type="term" value="P:protein targeting"/>
    <property type="evidence" value="ECO:0007669"/>
    <property type="project" value="UniProtKB-UniRule"/>
</dbReference>
<dbReference type="OrthoDB" id="9805579at2"/>
<feature type="binding site" evidence="11">
    <location>
        <begin position="121"/>
        <end position="125"/>
    </location>
    <ligand>
        <name>ATP</name>
        <dbReference type="ChEBI" id="CHEBI:30616"/>
    </ligand>
</feature>
<dbReference type="EMBL" id="CP019343">
    <property type="protein sequence ID" value="ARN76454.1"/>
    <property type="molecule type" value="Genomic_DNA"/>
</dbReference>
<keyword evidence="8 11" id="KW-1278">Translocase</keyword>
<dbReference type="SUPFAM" id="SSF52540">
    <property type="entry name" value="P-loop containing nucleoside triphosphate hydrolases"/>
    <property type="match status" value="2"/>
</dbReference>
<keyword evidence="1 11" id="KW-0813">Transport</keyword>
<keyword evidence="7 11" id="KW-0653">Protein transport</keyword>
<dbReference type="SMART" id="SM00958">
    <property type="entry name" value="SecA_PP_bind"/>
    <property type="match status" value="1"/>
</dbReference>
<dbReference type="EC" id="7.4.2.8" evidence="11"/>
<name>A0A1X9NHI5_9GAMM</name>
<evidence type="ECO:0000256" key="8">
    <source>
        <dbReference type="ARBA" id="ARBA00022967"/>
    </source>
</evidence>
<reference evidence="15 16" key="1">
    <citation type="submission" date="2016-11" db="EMBL/GenBank/DDBJ databases">
        <title>Trade-off between light-utilization and light-protection in marine flavobacteria.</title>
        <authorList>
            <person name="Kumagai Y."/>
        </authorList>
    </citation>
    <scope>NUCLEOTIDE SEQUENCE [LARGE SCALE GENOMIC DNA]</scope>
    <source>
        <strain evidence="15 16">NBRC 107125</strain>
    </source>
</reference>
<feature type="domain" description="SecA family profile" evidence="14">
    <location>
        <begin position="19"/>
        <end position="609"/>
    </location>
</feature>
<feature type="domain" description="Helicase C-terminal" evidence="13">
    <location>
        <begin position="456"/>
        <end position="612"/>
    </location>
</feature>
<evidence type="ECO:0000313" key="15">
    <source>
        <dbReference type="EMBL" id="ARN76454.1"/>
    </source>
</evidence>
<keyword evidence="6 11" id="KW-0067">ATP-binding</keyword>
<keyword evidence="5 11" id="KW-0547">Nucleotide-binding</keyword>
<dbReference type="InterPro" id="IPR027417">
    <property type="entry name" value="P-loop_NTPase"/>
</dbReference>
<dbReference type="CDD" id="cd18803">
    <property type="entry name" value="SF2_C_secA"/>
    <property type="match status" value="1"/>
</dbReference>
<dbReference type="InterPro" id="IPR036670">
    <property type="entry name" value="SecA_X-link_sf"/>
</dbReference>
<dbReference type="CDD" id="cd17928">
    <property type="entry name" value="DEXDc_SecA"/>
    <property type="match status" value="1"/>
</dbReference>
<evidence type="ECO:0000256" key="3">
    <source>
        <dbReference type="ARBA" id="ARBA00022490"/>
    </source>
</evidence>
<comment type="subcellular location">
    <subcellularLocation>
        <location evidence="11">Cell membrane</location>
        <topology evidence="11">Peripheral membrane protein</topology>
        <orientation evidence="11">Cytoplasmic side</orientation>
    </subcellularLocation>
    <subcellularLocation>
        <location evidence="11">Cytoplasm</location>
    </subcellularLocation>
    <text evidence="11">Distribution is 50-50.</text>
</comment>
<dbReference type="InterPro" id="IPR014018">
    <property type="entry name" value="SecA_motor_DEAD"/>
</dbReference>
<dbReference type="PROSITE" id="PS51196">
    <property type="entry name" value="SECA_MOTOR_DEAD"/>
    <property type="match status" value="1"/>
</dbReference>
<dbReference type="PANTHER" id="PTHR30612">
    <property type="entry name" value="SECA INNER MEMBRANE COMPONENT OF SEC PROTEIN SECRETION SYSTEM"/>
    <property type="match status" value="1"/>
</dbReference>
<dbReference type="GO" id="GO:0005886">
    <property type="term" value="C:plasma membrane"/>
    <property type="evidence" value="ECO:0007669"/>
    <property type="project" value="UniProtKB-SubCell"/>
</dbReference>
<dbReference type="GO" id="GO:0031522">
    <property type="term" value="C:cell envelope Sec protein transport complex"/>
    <property type="evidence" value="ECO:0007669"/>
    <property type="project" value="TreeGrafter"/>
</dbReference>
<proteinExistence type="inferred from homology"/>
<evidence type="ECO:0000259" key="12">
    <source>
        <dbReference type="PROSITE" id="PS51192"/>
    </source>
</evidence>
<evidence type="ECO:0000256" key="10">
    <source>
        <dbReference type="ARBA" id="ARBA00023136"/>
    </source>
</evidence>
<dbReference type="Proteomes" id="UP000193450">
    <property type="component" value="Chromosome"/>
</dbReference>
<keyword evidence="9 11" id="KW-0811">Translocation</keyword>
<dbReference type="InterPro" id="IPR000185">
    <property type="entry name" value="SecA"/>
</dbReference>
<dbReference type="GO" id="GO:0005829">
    <property type="term" value="C:cytosol"/>
    <property type="evidence" value="ECO:0007669"/>
    <property type="project" value="TreeGrafter"/>
</dbReference>
<dbReference type="InterPro" id="IPR020937">
    <property type="entry name" value="SecA_CS"/>
</dbReference>
<dbReference type="PRINTS" id="PR00906">
    <property type="entry name" value="SECA"/>
</dbReference>
<evidence type="ECO:0000259" key="13">
    <source>
        <dbReference type="PROSITE" id="PS51194"/>
    </source>
</evidence>
<dbReference type="Gene3D" id="3.40.50.300">
    <property type="entry name" value="P-loop containing nucleotide triphosphate hydrolases"/>
    <property type="match status" value="2"/>
</dbReference>
<comment type="catalytic activity">
    <reaction evidence="11">
        <text>ATP + H2O + cellular proteinSide 1 = ADP + phosphate + cellular proteinSide 2.</text>
        <dbReference type="EC" id="7.4.2.8"/>
    </reaction>
</comment>
<comment type="similarity">
    <text evidence="11">Belongs to the SecA family.</text>
</comment>
<evidence type="ECO:0000256" key="4">
    <source>
        <dbReference type="ARBA" id="ARBA00022519"/>
    </source>
</evidence>
<keyword evidence="2 11" id="KW-1003">Cell membrane</keyword>
<evidence type="ECO:0000256" key="7">
    <source>
        <dbReference type="ARBA" id="ARBA00022927"/>
    </source>
</evidence>
<dbReference type="SMART" id="SM00957">
    <property type="entry name" value="SecA_DEAD"/>
    <property type="match status" value="1"/>
</dbReference>
<feature type="domain" description="Helicase ATP-binding" evidence="12">
    <location>
        <begin position="105"/>
        <end position="282"/>
    </location>
</feature>
<dbReference type="PROSITE" id="PS51194">
    <property type="entry name" value="HELICASE_CTER"/>
    <property type="match status" value="1"/>
</dbReference>
<dbReference type="Gene3D" id="3.90.1440.10">
    <property type="entry name" value="SecA, preprotein cross-linking domain"/>
    <property type="match status" value="1"/>
</dbReference>
<keyword evidence="3 11" id="KW-0963">Cytoplasm</keyword>
<feature type="binding site" evidence="11">
    <location>
        <position position="103"/>
    </location>
    <ligand>
        <name>ATP</name>
        <dbReference type="ChEBI" id="CHEBI:30616"/>
    </ligand>
</feature>
<dbReference type="InterPro" id="IPR011130">
    <property type="entry name" value="SecA_preprotein_X-link_dom"/>
</dbReference>
<dbReference type="STRING" id="716816.BST96_16155"/>
<evidence type="ECO:0000256" key="5">
    <source>
        <dbReference type="ARBA" id="ARBA00022741"/>
    </source>
</evidence>
<evidence type="ECO:0000256" key="1">
    <source>
        <dbReference type="ARBA" id="ARBA00022448"/>
    </source>
</evidence>
<keyword evidence="16" id="KW-1185">Reference proteome</keyword>
<keyword evidence="10 11" id="KW-0472">Membrane</keyword>
<dbReference type="KEGG" id="osg:BST96_16155"/>